<accession>A0A0D0VEH2</accession>
<proteinExistence type="predicted"/>
<reference evidence="1" key="1">
    <citation type="submission" date="2015-01" db="EMBL/GenBank/DDBJ databases">
        <title>The Genome Sequence of Cryptococcus gattii CA1280.</title>
        <authorList>
            <consortium name="The Broad Institute Genomics Platform"/>
            <person name="Cuomo C."/>
            <person name="Litvintseva A."/>
            <person name="Chen Y."/>
            <person name="Heitman J."/>
            <person name="Sun S."/>
            <person name="Springer D."/>
            <person name="Dromer F."/>
            <person name="Young S."/>
            <person name="Zeng Q."/>
            <person name="Gargeya S."/>
            <person name="Abouelleil A."/>
            <person name="Alvarado L."/>
            <person name="Chapman S.B."/>
            <person name="Gainer-Dewar J."/>
            <person name="Goldberg J."/>
            <person name="Griggs A."/>
            <person name="Gujja S."/>
            <person name="Hansen M."/>
            <person name="Howarth C."/>
            <person name="Imamovic A."/>
            <person name="Larimer J."/>
            <person name="Murphy C."/>
            <person name="Naylor J."/>
            <person name="Pearson M."/>
            <person name="Priest M."/>
            <person name="Roberts A."/>
            <person name="Saif S."/>
            <person name="Shea T."/>
            <person name="Sykes S."/>
            <person name="Wortman J."/>
            <person name="Nusbaum C."/>
            <person name="Birren B."/>
        </authorList>
    </citation>
    <scope>NUCLEOTIDE SEQUENCE [LARGE SCALE GENOMIC DNA]</scope>
    <source>
        <strain evidence="1">CA1280</strain>
    </source>
</reference>
<dbReference type="HOGENOM" id="CLU_3224532_0_0_1"/>
<protein>
    <submittedName>
        <fullName evidence="1">Uncharacterized protein</fullName>
    </submittedName>
</protein>
<dbReference type="AlphaFoldDB" id="A0A0D0VEH2"/>
<dbReference type="EMBL" id="KN847993">
    <property type="protein sequence ID" value="KIR44934.1"/>
    <property type="molecule type" value="Genomic_DNA"/>
</dbReference>
<sequence>MSQAHPRRAGKGFGGHGCARCARGGRVGVEYGYERRFRTGDQGG</sequence>
<gene>
    <name evidence="1" type="ORF">I312_05907</name>
</gene>
<organism evidence="1">
    <name type="scientific">Cryptococcus bacillisporus CA1280</name>
    <dbReference type="NCBI Taxonomy" id="1296109"/>
    <lineage>
        <taxon>Eukaryota</taxon>
        <taxon>Fungi</taxon>
        <taxon>Dikarya</taxon>
        <taxon>Basidiomycota</taxon>
        <taxon>Agaricomycotina</taxon>
        <taxon>Tremellomycetes</taxon>
        <taxon>Tremellales</taxon>
        <taxon>Cryptococcaceae</taxon>
        <taxon>Cryptococcus</taxon>
        <taxon>Cryptococcus gattii species complex</taxon>
    </lineage>
</organism>
<name>A0A0D0VEH2_CRYGA</name>
<evidence type="ECO:0000313" key="1">
    <source>
        <dbReference type="EMBL" id="KIR44934.1"/>
    </source>
</evidence>